<dbReference type="PANTHER" id="PTHR18964">
    <property type="entry name" value="ROK (REPRESSOR, ORF, KINASE) FAMILY"/>
    <property type="match status" value="1"/>
</dbReference>
<dbReference type="EMBL" id="LT629973">
    <property type="protein sequence ID" value="SEH96183.1"/>
    <property type="molecule type" value="Genomic_DNA"/>
</dbReference>
<evidence type="ECO:0000256" key="1">
    <source>
        <dbReference type="ARBA" id="ARBA00006479"/>
    </source>
</evidence>
<accession>A0A1C7PC65</accession>
<dbReference type="Gene3D" id="3.30.420.40">
    <property type="match status" value="2"/>
</dbReference>
<reference evidence="3" key="1">
    <citation type="submission" date="2016-09" db="EMBL/GenBank/DDBJ databases">
        <authorList>
            <person name="Koehorst J."/>
        </authorList>
    </citation>
    <scope>NUCLEOTIDE SEQUENCE [LARGE SCALE GENOMIC DNA]</scope>
</reference>
<evidence type="ECO:0000313" key="2">
    <source>
        <dbReference type="EMBL" id="SEH96183.1"/>
    </source>
</evidence>
<dbReference type="KEGG" id="agl:PYTT_2114"/>
<dbReference type="STRING" id="1679444.PYTT_2114"/>
<dbReference type="RefSeq" id="WP_067775405.1">
    <property type="nucleotide sequence ID" value="NZ_JACVVN010000012.1"/>
</dbReference>
<gene>
    <name evidence="2" type="ORF">PYTT_2114</name>
</gene>
<keyword evidence="3" id="KW-1185">Reference proteome</keyword>
<dbReference type="AlphaFoldDB" id="A0A1C7PC65"/>
<comment type="similarity">
    <text evidence="1">Belongs to the ROK (NagC/XylR) family.</text>
</comment>
<proteinExistence type="inferred from homology"/>
<dbReference type="InterPro" id="IPR043129">
    <property type="entry name" value="ATPase_NBD"/>
</dbReference>
<dbReference type="Pfam" id="PF00480">
    <property type="entry name" value="ROK"/>
    <property type="match status" value="1"/>
</dbReference>
<dbReference type="OrthoDB" id="9795247at2"/>
<organism evidence="2 3">
    <name type="scientific">Akkermansia glycaniphila</name>
    <dbReference type="NCBI Taxonomy" id="1679444"/>
    <lineage>
        <taxon>Bacteria</taxon>
        <taxon>Pseudomonadati</taxon>
        <taxon>Verrucomicrobiota</taxon>
        <taxon>Verrucomicrobiia</taxon>
        <taxon>Verrucomicrobiales</taxon>
        <taxon>Akkermansiaceae</taxon>
        <taxon>Akkermansia</taxon>
    </lineage>
</organism>
<sequence>MTDSEEIAISMDFGGTSVKFAIIQGTEMLDRAPALQTQEFATPELLIEAMVETLKDLVKKWPAARAVGMGIPCVVDYARGVVGDLTNVPGWHEVPICRIVSEATGLPAFVENDANCMAYAEWKLGAGVGYKDLVCLTIGTGVGSGIVLNNQFYRGHFGGAGEMGQSCIDYKGRVGHYGNRGALEDYIGNREIAADAQAAYAAVGISKTIEECGPRPLEDAARAGDPVAQQLWREIARKLASALINCCYIINPHAFVIGGGVAGARELLFDPLREYMKAQLLPSHFTRIELIPAKFGGDAGLIGAARYALDCLANKG</sequence>
<dbReference type="Proteomes" id="UP000176204">
    <property type="component" value="Chromosome I"/>
</dbReference>
<dbReference type="InterPro" id="IPR000600">
    <property type="entry name" value="ROK"/>
</dbReference>
<protein>
    <submittedName>
        <fullName evidence="2">Rok family</fullName>
    </submittedName>
</protein>
<dbReference type="PANTHER" id="PTHR18964:SF149">
    <property type="entry name" value="BIFUNCTIONAL UDP-N-ACETYLGLUCOSAMINE 2-EPIMERASE_N-ACETYLMANNOSAMINE KINASE"/>
    <property type="match status" value="1"/>
</dbReference>
<name>A0A1C7PC65_9BACT</name>
<evidence type="ECO:0000313" key="3">
    <source>
        <dbReference type="Proteomes" id="UP000176204"/>
    </source>
</evidence>
<dbReference type="SUPFAM" id="SSF53067">
    <property type="entry name" value="Actin-like ATPase domain"/>
    <property type="match status" value="1"/>
</dbReference>